<dbReference type="OrthoDB" id="446890at2759"/>
<evidence type="ECO:0000259" key="8">
    <source>
        <dbReference type="PROSITE" id="PS50041"/>
    </source>
</evidence>
<dbReference type="EMBL" id="RQTK01000479">
    <property type="protein sequence ID" value="RUS78974.1"/>
    <property type="molecule type" value="Genomic_DNA"/>
</dbReference>
<proteinExistence type="inferred from homology"/>
<dbReference type="STRING" id="188477.A0A3S1HGM1"/>
<evidence type="ECO:0000313" key="9">
    <source>
        <dbReference type="EMBL" id="RUS78974.1"/>
    </source>
</evidence>
<dbReference type="FunFam" id="3.40.30.10:FF:000545">
    <property type="entry name" value="Glutathione peroxidase"/>
    <property type="match status" value="1"/>
</dbReference>
<dbReference type="Gene3D" id="3.10.100.10">
    <property type="entry name" value="Mannose-Binding Protein A, subunit A"/>
    <property type="match status" value="1"/>
</dbReference>
<dbReference type="InterPro" id="IPR029760">
    <property type="entry name" value="GPX_CS"/>
</dbReference>
<keyword evidence="3" id="KW-0712">Selenocysteine</keyword>
<name>A0A3S1HGM1_ELYCH</name>
<dbReference type="InterPro" id="IPR000742">
    <property type="entry name" value="EGF"/>
</dbReference>
<dbReference type="Proteomes" id="UP000271974">
    <property type="component" value="Unassembled WGS sequence"/>
</dbReference>
<dbReference type="Gene3D" id="3.40.30.10">
    <property type="entry name" value="Glutaredoxin"/>
    <property type="match status" value="1"/>
</dbReference>
<dbReference type="PROSITE" id="PS51355">
    <property type="entry name" value="GLUTATHIONE_PEROXID_3"/>
    <property type="match status" value="1"/>
</dbReference>
<evidence type="ECO:0000256" key="1">
    <source>
        <dbReference type="ARBA" id="ARBA00006926"/>
    </source>
</evidence>
<feature type="transmembrane region" description="Helical" evidence="7">
    <location>
        <begin position="540"/>
        <end position="563"/>
    </location>
</feature>
<evidence type="ECO:0000256" key="6">
    <source>
        <dbReference type="RuleBase" id="RU000499"/>
    </source>
</evidence>
<dbReference type="PROSITE" id="PS50041">
    <property type="entry name" value="C_TYPE_LECTIN_2"/>
    <property type="match status" value="1"/>
</dbReference>
<dbReference type="InterPro" id="IPR016186">
    <property type="entry name" value="C-type_lectin-like/link_sf"/>
</dbReference>
<comment type="caution">
    <text evidence="9">The sequence shown here is derived from an EMBL/GenBank/DDBJ whole genome shotgun (WGS) entry which is preliminary data.</text>
</comment>
<dbReference type="AlphaFoldDB" id="A0A3S1HGM1"/>
<dbReference type="Gene3D" id="2.170.300.10">
    <property type="entry name" value="Tie2 ligand-binding domain superfamily"/>
    <property type="match status" value="1"/>
</dbReference>
<dbReference type="SUPFAM" id="SSF52833">
    <property type="entry name" value="Thioredoxin-like"/>
    <property type="match status" value="1"/>
</dbReference>
<dbReference type="InterPro" id="IPR000889">
    <property type="entry name" value="Glutathione_peroxidase"/>
</dbReference>
<feature type="domain" description="C-type lectin" evidence="8">
    <location>
        <begin position="17"/>
        <end position="82"/>
    </location>
</feature>
<evidence type="ECO:0000256" key="4">
    <source>
        <dbReference type="ARBA" id="ARBA00023002"/>
    </source>
</evidence>
<dbReference type="PANTHER" id="PTHR11592">
    <property type="entry name" value="GLUTATHIONE PEROXIDASE"/>
    <property type="match status" value="1"/>
</dbReference>
<evidence type="ECO:0000256" key="7">
    <source>
        <dbReference type="SAM" id="Phobius"/>
    </source>
</evidence>
<keyword evidence="10" id="KW-1185">Reference proteome</keyword>
<evidence type="ECO:0000313" key="10">
    <source>
        <dbReference type="Proteomes" id="UP000271974"/>
    </source>
</evidence>
<organism evidence="9 10">
    <name type="scientific">Elysia chlorotica</name>
    <name type="common">Eastern emerald elysia</name>
    <name type="synonym">Sea slug</name>
    <dbReference type="NCBI Taxonomy" id="188477"/>
    <lineage>
        <taxon>Eukaryota</taxon>
        <taxon>Metazoa</taxon>
        <taxon>Spiralia</taxon>
        <taxon>Lophotrochozoa</taxon>
        <taxon>Mollusca</taxon>
        <taxon>Gastropoda</taxon>
        <taxon>Heterobranchia</taxon>
        <taxon>Euthyneura</taxon>
        <taxon>Panpulmonata</taxon>
        <taxon>Sacoglossa</taxon>
        <taxon>Placobranchoidea</taxon>
        <taxon>Plakobranchidae</taxon>
        <taxon>Elysia</taxon>
    </lineage>
</organism>
<dbReference type="CDD" id="cd00037">
    <property type="entry name" value="CLECT"/>
    <property type="match status" value="1"/>
</dbReference>
<sequence>MPDKTPSYKEGRAPHSYWLGAQRHHYGDKFRWVGERSEIMYNAWQESEEDQRIPSFRDSCVEMGNGSWNNAPCHKPNRFICQRGASECYMDRLKHFSLTAQSESGQETYRYSDQHLTAEPRYSVVHRPKLDFPVRSVRIDVGNGGQILTLCEVQVLGETACPAGHFGLGCAHRCNCADRTERCFVHSGGCPSGCATGFTGEDCMDCEAGWYGTNCEHACSVTCGGDRSCDQNDGTCRDGCFPGYFGASCSEHCSPTCVGDRSCDQRDGTCLKGCVSGYIGPLCKTPCRSTCAGDNSCDQSDGTCHQECVAGYTGANCREHCSVTCGGDRLCAQSDGTCLKGCVPGYFGRLCNETCSATCVRDRSCDQIDGTCNQGCVAGYTGANCREHCSSSCGGDRLCAQSDGTCLKGCFSGYTGLLCKALCSSACGGDNSCNQIDGTCHQGCDAGYAGANCSERCSDTCGGDRSCDQSDGTCHQGCVPGYFGPLCKEICSVTCGEDNSCGQSDGSCSQMKDCGPGEQGSECESTRTVRSEGSEKRPTWAVVSGLLICSVVVASVIIVVLACRLRKLSRQGNTLPVPIGLTTRLTPGSSNEDTERVSSYCEPINAGFVGYENMYENCERPPNYQDYVRLCDSGGVYQNGVSIGAARQSDVCLIPGSPSGTGEAWIRLITLVPPPILTCSTKHKILWLPYTLNIIVPDSAYERKMTEQQRWFLHGIPVYLRTPLSGNAYNYCDTCALRITTTIGCSTSVSASTMASGGEEWKKAKSIYEFSALDIDGNNLQALHAKYAEKGLAILGFPCNQFGSQEPGTNEEIKKFAQDGFGVQFDMFAKIEVNGKNAHPLFKYLKKQQGGTLGDFIKWNFSKFLVDKEGKPVNRYAPNVEPNAIEKDFTKLL</sequence>
<keyword evidence="2 6" id="KW-0575">Peroxidase</keyword>
<dbReference type="GO" id="GO:0006979">
    <property type="term" value="P:response to oxidative stress"/>
    <property type="evidence" value="ECO:0007669"/>
    <property type="project" value="InterPro"/>
</dbReference>
<accession>A0A3S1HGM1</accession>
<dbReference type="PRINTS" id="PR01011">
    <property type="entry name" value="GLUTPROXDASE"/>
</dbReference>
<dbReference type="CDD" id="cd00340">
    <property type="entry name" value="GSH_Peroxidase"/>
    <property type="match status" value="1"/>
</dbReference>
<reference evidence="9 10" key="1">
    <citation type="submission" date="2019-01" db="EMBL/GenBank/DDBJ databases">
        <title>A draft genome assembly of the solar-powered sea slug Elysia chlorotica.</title>
        <authorList>
            <person name="Cai H."/>
            <person name="Li Q."/>
            <person name="Fang X."/>
            <person name="Li J."/>
            <person name="Curtis N.E."/>
            <person name="Altenburger A."/>
            <person name="Shibata T."/>
            <person name="Feng M."/>
            <person name="Maeda T."/>
            <person name="Schwartz J.A."/>
            <person name="Shigenobu S."/>
            <person name="Lundholm N."/>
            <person name="Nishiyama T."/>
            <person name="Yang H."/>
            <person name="Hasebe M."/>
            <person name="Li S."/>
            <person name="Pierce S.K."/>
            <person name="Wang J."/>
        </authorList>
    </citation>
    <scope>NUCLEOTIDE SEQUENCE [LARGE SCALE GENOMIC DNA]</scope>
    <source>
        <strain evidence="9">EC2010</strain>
        <tissue evidence="9">Whole organism of an adult</tissue>
    </source>
</reference>
<keyword evidence="5" id="KW-1015">Disulfide bond</keyword>
<dbReference type="SMART" id="SM00181">
    <property type="entry name" value="EGF"/>
    <property type="match status" value="8"/>
</dbReference>
<dbReference type="PROSITE" id="PS00615">
    <property type="entry name" value="C_TYPE_LECTIN_1"/>
    <property type="match status" value="1"/>
</dbReference>
<protein>
    <recommendedName>
        <fullName evidence="6">Glutathione peroxidase</fullName>
    </recommendedName>
</protein>
<keyword evidence="7" id="KW-1133">Transmembrane helix</keyword>
<dbReference type="InterPro" id="IPR018378">
    <property type="entry name" value="C-type_lectin_CS"/>
</dbReference>
<dbReference type="InterPro" id="IPR016187">
    <property type="entry name" value="CTDL_fold"/>
</dbReference>
<dbReference type="SUPFAM" id="SSF56436">
    <property type="entry name" value="C-type lectin-like"/>
    <property type="match status" value="1"/>
</dbReference>
<evidence type="ECO:0000256" key="2">
    <source>
        <dbReference type="ARBA" id="ARBA00022559"/>
    </source>
</evidence>
<gene>
    <name evidence="9" type="ORF">EGW08_013276</name>
</gene>
<dbReference type="PANTHER" id="PTHR11592:SF134">
    <property type="entry name" value="PHOSPHOLIPID HYDROPEROXIDE GLUTATHIONE PEROXIDASE"/>
    <property type="match status" value="1"/>
</dbReference>
<dbReference type="PROSITE" id="PS00763">
    <property type="entry name" value="GLUTATHIONE_PEROXID_2"/>
    <property type="match status" value="1"/>
</dbReference>
<keyword evidence="7" id="KW-0812">Transmembrane</keyword>
<dbReference type="InterPro" id="IPR001304">
    <property type="entry name" value="C-type_lectin-like"/>
</dbReference>
<keyword evidence="7" id="KW-0472">Membrane</keyword>
<keyword evidence="4 6" id="KW-0560">Oxidoreductase</keyword>
<comment type="similarity">
    <text evidence="1 6">Belongs to the glutathione peroxidase family.</text>
</comment>
<dbReference type="Pfam" id="PF00255">
    <property type="entry name" value="GSHPx"/>
    <property type="match status" value="1"/>
</dbReference>
<evidence type="ECO:0000256" key="5">
    <source>
        <dbReference type="ARBA" id="ARBA00023157"/>
    </source>
</evidence>
<dbReference type="InterPro" id="IPR036249">
    <property type="entry name" value="Thioredoxin-like_sf"/>
</dbReference>
<dbReference type="GO" id="GO:0004601">
    <property type="term" value="F:peroxidase activity"/>
    <property type="evidence" value="ECO:0007669"/>
    <property type="project" value="UniProtKB-KW"/>
</dbReference>
<evidence type="ECO:0000256" key="3">
    <source>
        <dbReference type="ARBA" id="ARBA00022933"/>
    </source>
</evidence>